<reference evidence="2 3" key="1">
    <citation type="journal article" date="2009" name="PLoS ONE">
        <title>The complete genome of Teredinibacter turnerae T7901: an intracellular endosymbiont of marine wood-boring bivalves (shipworms).</title>
        <authorList>
            <person name="Yang J.C."/>
            <person name="Madupu R."/>
            <person name="Durkin A.S."/>
            <person name="Ekborg N.A."/>
            <person name="Pedamallu C.S."/>
            <person name="Hostetler J.B."/>
            <person name="Radune D."/>
            <person name="Toms B.S."/>
            <person name="Henrissat B."/>
            <person name="Coutinho P.M."/>
            <person name="Schwarz S."/>
            <person name="Field L."/>
            <person name="Trindade-Silva A.E."/>
            <person name="Soares C.A.G."/>
            <person name="Elshahawi S."/>
            <person name="Hanora A."/>
            <person name="Schmidt E.W."/>
            <person name="Haygood M.G."/>
            <person name="Posfai J."/>
            <person name="Benner J."/>
            <person name="Madinger C."/>
            <person name="Nove J."/>
            <person name="Anton B."/>
            <person name="Chaudhary K."/>
            <person name="Foster J."/>
            <person name="Holman A."/>
            <person name="Kumar S."/>
            <person name="Lessard P.A."/>
            <person name="Luyten Y.A."/>
            <person name="Slatko B."/>
            <person name="Wood N."/>
            <person name="Wu B."/>
            <person name="Teplitski M."/>
            <person name="Mougous J.D."/>
            <person name="Ward N."/>
            <person name="Eisen J.A."/>
            <person name="Badger J.H."/>
            <person name="Distel D.L."/>
        </authorList>
    </citation>
    <scope>NUCLEOTIDE SEQUENCE [LARGE SCALE GENOMIC DNA]</scope>
    <source>
        <strain evidence="3">ATCC 39867 / T7901</strain>
    </source>
</reference>
<keyword evidence="1" id="KW-0560">Oxidoreductase</keyword>
<proteinExistence type="predicted"/>
<dbReference type="NCBIfam" id="TIGR04046">
    <property type="entry name" value="MSMEG_0569_nitr"/>
    <property type="match status" value="1"/>
</dbReference>
<dbReference type="AlphaFoldDB" id="C5BI54"/>
<evidence type="ECO:0000313" key="2">
    <source>
        <dbReference type="EMBL" id="ACR14580.1"/>
    </source>
</evidence>
<accession>C5BI54</accession>
<dbReference type="PANTHER" id="PTHR43539">
    <property type="entry name" value="FLAVIN-BINDING MONOOXYGENASE-LIKE PROTEIN (AFU_ORTHOLOGUE AFUA_4G09220)"/>
    <property type="match status" value="1"/>
</dbReference>
<keyword evidence="3" id="KW-1185">Reference proteome</keyword>
<dbReference type="Pfam" id="PF13738">
    <property type="entry name" value="Pyr_redox_3"/>
    <property type="match status" value="1"/>
</dbReference>
<dbReference type="InterPro" id="IPR024000">
    <property type="entry name" value="CHP04046_FMN-dependent"/>
</dbReference>
<protein>
    <submittedName>
        <fullName evidence="2">FAD dependent oxidoreductase</fullName>
    </submittedName>
</protein>
<gene>
    <name evidence="2" type="ordered locus">TERTU_4229</name>
</gene>
<evidence type="ECO:0000313" key="3">
    <source>
        <dbReference type="Proteomes" id="UP000009080"/>
    </source>
</evidence>
<dbReference type="GO" id="GO:0004497">
    <property type="term" value="F:monooxygenase activity"/>
    <property type="evidence" value="ECO:0007669"/>
    <property type="project" value="TreeGrafter"/>
</dbReference>
<dbReference type="Proteomes" id="UP000009080">
    <property type="component" value="Chromosome"/>
</dbReference>
<dbReference type="EMBL" id="CP001614">
    <property type="protein sequence ID" value="ACR14580.1"/>
    <property type="molecule type" value="Genomic_DNA"/>
</dbReference>
<evidence type="ECO:0000256" key="1">
    <source>
        <dbReference type="ARBA" id="ARBA00023002"/>
    </source>
</evidence>
<dbReference type="PRINTS" id="PR00469">
    <property type="entry name" value="PNDRDTASEII"/>
</dbReference>
<organism evidence="2 3">
    <name type="scientific">Teredinibacter turnerae (strain ATCC 39867 / T7901)</name>
    <dbReference type="NCBI Taxonomy" id="377629"/>
    <lineage>
        <taxon>Bacteria</taxon>
        <taxon>Pseudomonadati</taxon>
        <taxon>Pseudomonadota</taxon>
        <taxon>Gammaproteobacteria</taxon>
        <taxon>Cellvibrionales</taxon>
        <taxon>Cellvibrionaceae</taxon>
        <taxon>Teredinibacter</taxon>
    </lineage>
</organism>
<dbReference type="OrthoDB" id="9773233at2"/>
<dbReference type="SUPFAM" id="SSF51905">
    <property type="entry name" value="FAD/NAD(P)-binding domain"/>
    <property type="match status" value="2"/>
</dbReference>
<dbReference type="HOGENOM" id="CLU_006909_1_1_6"/>
<dbReference type="PRINTS" id="PR00368">
    <property type="entry name" value="FADPNR"/>
</dbReference>
<dbReference type="Gene3D" id="3.50.50.60">
    <property type="entry name" value="FAD/NAD(P)-binding domain"/>
    <property type="match status" value="2"/>
</dbReference>
<dbReference type="KEGG" id="ttu:TERTU_4229"/>
<name>C5BI54_TERTT</name>
<sequence length="432" mass="48236">MNTTSVHSKTHPRDAAYPVIIIGAGQAGLAMSYWLQQRDIDHLILEKAATFADGWQSQRWDAFCLVTPNWQCQLPGYPYPGDDPNGFMVKDEIVAYLQGYFDFLKPPVAFSSPVTNVVKTGTGFQVDTPSQTYTADQVVVACGAYHTPFTLPCAAKMPATITHVHTRDYKNPDQLPPGDVLVVGTGQSGCQIAEDLHLAGRKVHLCVGQAPRVNRRYRGQDVVKWLDDMGYYHTTIDQHPEGKNAPKATNHYVTGRDGGRDLNLRIFAEQGMQLYGRLQDADQNGLSFHDDLHQNLDYADEVARRITDSIEKYIQENGIVAPADDNLHSEYAPPVKTRLDFKAANITSVVWATGFKTDYHWLRLPAFDGSGTPMQKRGVSPVQGLYFLGLNWMHTWGSGRFYHVGQDAEFLSKQIRQQREMAQGEATMSEAV</sequence>
<dbReference type="InterPro" id="IPR036188">
    <property type="entry name" value="FAD/NAD-bd_sf"/>
</dbReference>
<dbReference type="InterPro" id="IPR050982">
    <property type="entry name" value="Auxin_biosynth/cation_transpt"/>
</dbReference>
<dbReference type="eggNOG" id="COG2072">
    <property type="taxonomic scope" value="Bacteria"/>
</dbReference>
<dbReference type="PANTHER" id="PTHR43539:SF78">
    <property type="entry name" value="FLAVIN-CONTAINING MONOOXYGENASE"/>
    <property type="match status" value="1"/>
</dbReference>
<dbReference type="STRING" id="377629.TERTU_4229"/>
<dbReference type="GO" id="GO:0050660">
    <property type="term" value="F:flavin adenine dinucleotide binding"/>
    <property type="evidence" value="ECO:0007669"/>
    <property type="project" value="TreeGrafter"/>
</dbReference>
<dbReference type="RefSeq" id="WP_015820694.1">
    <property type="nucleotide sequence ID" value="NC_012997.1"/>
</dbReference>